<reference evidence="2 3" key="1">
    <citation type="journal article" date="2020" name="Nat. Food">
        <title>A phased Vanilla planifolia genome enables genetic improvement of flavour and production.</title>
        <authorList>
            <person name="Hasing T."/>
            <person name="Tang H."/>
            <person name="Brym M."/>
            <person name="Khazi F."/>
            <person name="Huang T."/>
            <person name="Chambers A.H."/>
        </authorList>
    </citation>
    <scope>NUCLEOTIDE SEQUENCE [LARGE SCALE GENOMIC DNA]</scope>
    <source>
        <tissue evidence="2">Leaf</tissue>
    </source>
</reference>
<feature type="region of interest" description="Disordered" evidence="1">
    <location>
        <begin position="60"/>
        <end position="127"/>
    </location>
</feature>
<gene>
    <name evidence="2" type="ORF">HPP92_015615</name>
</gene>
<accession>A0A835UPQ2</accession>
<name>A0A835UPQ2_VANPL</name>
<protein>
    <submittedName>
        <fullName evidence="2">Uncharacterized protein</fullName>
    </submittedName>
</protein>
<evidence type="ECO:0000313" key="2">
    <source>
        <dbReference type="EMBL" id="KAG0471069.1"/>
    </source>
</evidence>
<evidence type="ECO:0000256" key="1">
    <source>
        <dbReference type="SAM" id="MobiDB-lite"/>
    </source>
</evidence>
<organism evidence="2 3">
    <name type="scientific">Vanilla planifolia</name>
    <name type="common">Vanilla</name>
    <dbReference type="NCBI Taxonomy" id="51239"/>
    <lineage>
        <taxon>Eukaryota</taxon>
        <taxon>Viridiplantae</taxon>
        <taxon>Streptophyta</taxon>
        <taxon>Embryophyta</taxon>
        <taxon>Tracheophyta</taxon>
        <taxon>Spermatophyta</taxon>
        <taxon>Magnoliopsida</taxon>
        <taxon>Liliopsida</taxon>
        <taxon>Asparagales</taxon>
        <taxon>Orchidaceae</taxon>
        <taxon>Vanilloideae</taxon>
        <taxon>Vanilleae</taxon>
        <taxon>Vanilla</taxon>
    </lineage>
</organism>
<dbReference type="EMBL" id="JADCNM010000008">
    <property type="protein sequence ID" value="KAG0471069.1"/>
    <property type="molecule type" value="Genomic_DNA"/>
</dbReference>
<dbReference type="AlphaFoldDB" id="A0A835UPQ2"/>
<feature type="compositionally biased region" description="Basic and acidic residues" evidence="1">
    <location>
        <begin position="112"/>
        <end position="127"/>
    </location>
</feature>
<sequence length="127" mass="13719">MGKEGSGSGRCHVPKLAVDTLWRMGAVKESTRVEALLARENSAEDWSFMGDLFARRRLEKKSRPGLHKGENEGTCGGGDGGREEIKGKGGKPSGEGKQRKRGKAVASARALSKKEIEHGDRMEAVLE</sequence>
<comment type="caution">
    <text evidence="2">The sequence shown here is derived from an EMBL/GenBank/DDBJ whole genome shotgun (WGS) entry which is preliminary data.</text>
</comment>
<proteinExistence type="predicted"/>
<evidence type="ECO:0000313" key="3">
    <source>
        <dbReference type="Proteomes" id="UP000639772"/>
    </source>
</evidence>
<dbReference type="Proteomes" id="UP000639772">
    <property type="component" value="Unassembled WGS sequence"/>
</dbReference>